<keyword evidence="1" id="KW-0805">Transcription regulation</keyword>
<protein>
    <submittedName>
        <fullName evidence="5">DNA-binding transcriptional regulator GbsR (MarR family)</fullName>
    </submittedName>
</protein>
<organism evidence="5 6">
    <name type="scientific">Leifsonia aquatica</name>
    <name type="common">Corynebacterium aquaticum</name>
    <dbReference type="NCBI Taxonomy" id="144185"/>
    <lineage>
        <taxon>Bacteria</taxon>
        <taxon>Bacillati</taxon>
        <taxon>Actinomycetota</taxon>
        <taxon>Actinomycetes</taxon>
        <taxon>Micrococcales</taxon>
        <taxon>Microbacteriaceae</taxon>
        <taxon>Leifsonia</taxon>
    </lineage>
</organism>
<dbReference type="InterPro" id="IPR036390">
    <property type="entry name" value="WH_DNA-bd_sf"/>
</dbReference>
<dbReference type="InterPro" id="IPR036388">
    <property type="entry name" value="WH-like_DNA-bd_sf"/>
</dbReference>
<feature type="domain" description="HTH marR-type" evidence="4">
    <location>
        <begin position="25"/>
        <end position="68"/>
    </location>
</feature>
<reference evidence="5 6" key="1">
    <citation type="submission" date="2020-08" db="EMBL/GenBank/DDBJ databases">
        <title>Sequencing the genomes of 1000 actinobacteria strains.</title>
        <authorList>
            <person name="Klenk H.-P."/>
        </authorList>
    </citation>
    <scope>NUCLEOTIDE SEQUENCE [LARGE SCALE GENOMIC DNA]</scope>
    <source>
        <strain evidence="5 6">DSM 20146</strain>
    </source>
</reference>
<dbReference type="EMBL" id="JACHVP010000007">
    <property type="protein sequence ID" value="MBB2969413.1"/>
    <property type="molecule type" value="Genomic_DNA"/>
</dbReference>
<dbReference type="InterPro" id="IPR052362">
    <property type="entry name" value="HTH-GbsR_regulator"/>
</dbReference>
<evidence type="ECO:0000256" key="2">
    <source>
        <dbReference type="ARBA" id="ARBA00023125"/>
    </source>
</evidence>
<dbReference type="GO" id="GO:0003677">
    <property type="term" value="F:DNA binding"/>
    <property type="evidence" value="ECO:0007669"/>
    <property type="project" value="UniProtKB-KW"/>
</dbReference>
<evidence type="ECO:0000313" key="5">
    <source>
        <dbReference type="EMBL" id="MBB2969413.1"/>
    </source>
</evidence>
<comment type="caution">
    <text evidence="5">The sequence shown here is derived from an EMBL/GenBank/DDBJ whole genome shotgun (WGS) entry which is preliminary data.</text>
</comment>
<dbReference type="RefSeq" id="WP_021764041.1">
    <property type="nucleotide sequence ID" value="NZ_DAMDIH010000008.1"/>
</dbReference>
<evidence type="ECO:0000256" key="3">
    <source>
        <dbReference type="ARBA" id="ARBA00023163"/>
    </source>
</evidence>
<dbReference type="SUPFAM" id="SSF46785">
    <property type="entry name" value="Winged helix' DNA-binding domain"/>
    <property type="match status" value="1"/>
</dbReference>
<dbReference type="GO" id="GO:0003700">
    <property type="term" value="F:DNA-binding transcription factor activity"/>
    <property type="evidence" value="ECO:0007669"/>
    <property type="project" value="InterPro"/>
</dbReference>
<evidence type="ECO:0000313" key="6">
    <source>
        <dbReference type="Proteomes" id="UP000538196"/>
    </source>
</evidence>
<accession>A0A7W4YKG6</accession>
<dbReference type="PANTHER" id="PTHR38465:SF2">
    <property type="entry name" value="HTH-TYPE TRANSCRIPTIONAL REGULATOR MMPR5"/>
    <property type="match status" value="1"/>
</dbReference>
<gene>
    <name evidence="5" type="ORF">FHX33_004197</name>
</gene>
<dbReference type="InterPro" id="IPR000835">
    <property type="entry name" value="HTH_MarR-typ"/>
</dbReference>
<dbReference type="Pfam" id="PF01047">
    <property type="entry name" value="MarR"/>
    <property type="match status" value="1"/>
</dbReference>
<keyword evidence="6" id="KW-1185">Reference proteome</keyword>
<evidence type="ECO:0000259" key="4">
    <source>
        <dbReference type="Pfam" id="PF01047"/>
    </source>
</evidence>
<keyword evidence="2 5" id="KW-0238">DNA-binding</keyword>
<evidence type="ECO:0000256" key="1">
    <source>
        <dbReference type="ARBA" id="ARBA00023015"/>
    </source>
</evidence>
<dbReference type="Proteomes" id="UP000538196">
    <property type="component" value="Unassembled WGS sequence"/>
</dbReference>
<dbReference type="PANTHER" id="PTHR38465">
    <property type="entry name" value="HTH-TYPE TRANSCRIPTIONAL REGULATOR MJ1563-RELATED"/>
    <property type="match status" value="1"/>
</dbReference>
<dbReference type="AlphaFoldDB" id="A0A7W4YKG6"/>
<sequence>MERFAAYWGSRGAPHIEGRIAGYLLLDDSGGVSAEELSAVLGASRGSVSTYTRRLVDAGFVQRVRREGERTHYFVMDLDVWGGFLRAEQDYLRDQRTLAERALAVVPEQGRAHERLRNMRDYMGWIVEEGVLPERWEAFKAARDAAG</sequence>
<keyword evidence="3" id="KW-0804">Transcription</keyword>
<name>A0A7W4YKG6_LEIAQ</name>
<proteinExistence type="predicted"/>
<dbReference type="Gene3D" id="1.10.10.10">
    <property type="entry name" value="Winged helix-like DNA-binding domain superfamily/Winged helix DNA-binding domain"/>
    <property type="match status" value="1"/>
</dbReference>